<reference evidence="2" key="1">
    <citation type="submission" date="2022-06" db="EMBL/GenBank/DDBJ databases">
        <title>Rothia sp. isolated from sandalwood seedling.</title>
        <authorList>
            <person name="Tuikhar N."/>
            <person name="Kirdat K."/>
            <person name="Thorat V."/>
            <person name="Swetha P."/>
            <person name="Padma S."/>
            <person name="Sundararaj R."/>
            <person name="Yadav A."/>
        </authorList>
    </citation>
    <scope>NUCLEOTIDE SEQUENCE</scope>
    <source>
        <strain evidence="2">AR01</strain>
    </source>
</reference>
<dbReference type="Pfam" id="PF12811">
    <property type="entry name" value="BaxI_1"/>
    <property type="match status" value="1"/>
</dbReference>
<feature type="transmembrane region" description="Helical" evidence="1">
    <location>
        <begin position="106"/>
        <end position="126"/>
    </location>
</feature>
<accession>A0A9X2HKW2</accession>
<organism evidence="2 3">
    <name type="scientific">Rothia santali</name>
    <dbReference type="NCBI Taxonomy" id="2949643"/>
    <lineage>
        <taxon>Bacteria</taxon>
        <taxon>Bacillati</taxon>
        <taxon>Actinomycetota</taxon>
        <taxon>Actinomycetes</taxon>
        <taxon>Micrococcales</taxon>
        <taxon>Micrococcaceae</taxon>
        <taxon>Rothia</taxon>
    </lineage>
</organism>
<feature type="transmembrane region" description="Helical" evidence="1">
    <location>
        <begin position="58"/>
        <end position="75"/>
    </location>
</feature>
<evidence type="ECO:0000256" key="1">
    <source>
        <dbReference type="SAM" id="Phobius"/>
    </source>
</evidence>
<dbReference type="InterPro" id="IPR010539">
    <property type="entry name" value="BaxI_1-like"/>
</dbReference>
<keyword evidence="3" id="KW-1185">Reference proteome</keyword>
<evidence type="ECO:0000313" key="2">
    <source>
        <dbReference type="EMBL" id="MCP3426798.1"/>
    </source>
</evidence>
<sequence>MGRGNPLIKRMNSDAHQNHMSASSGGQALATDPRQLNDLYNAPSATAAETQRATMNDVVVKCLILLGLVVVGGAVGWVVPAVGMIGALAGFALALVVIFKKKTSPGLIMAYAVCQGLFLGAISGLFEAMFDGIVLTAIISTLIVFVGMLALYAKAGVRIRGKVAAMVGIGLIAYMAFVIGNLIFGAFTGSSMRDVQVMGIPLGIIIGLVVVVLAALCLVMDFQEIDGALRAGVPEKESWRLAFGLMVTLIWLYVEILRLLSYFMSDD</sequence>
<feature type="transmembrane region" description="Helical" evidence="1">
    <location>
        <begin position="199"/>
        <end position="220"/>
    </location>
</feature>
<feature type="transmembrane region" description="Helical" evidence="1">
    <location>
        <begin position="241"/>
        <end position="264"/>
    </location>
</feature>
<proteinExistence type="predicted"/>
<gene>
    <name evidence="2" type="ORF">NBM05_12485</name>
</gene>
<keyword evidence="1" id="KW-0472">Membrane</keyword>
<dbReference type="Proteomes" id="UP001139502">
    <property type="component" value="Unassembled WGS sequence"/>
</dbReference>
<dbReference type="RefSeq" id="WP_254167980.1">
    <property type="nucleotide sequence ID" value="NZ_JANAFB010000037.1"/>
</dbReference>
<dbReference type="AlphaFoldDB" id="A0A9X2HKW2"/>
<feature type="transmembrane region" description="Helical" evidence="1">
    <location>
        <begin position="132"/>
        <end position="152"/>
    </location>
</feature>
<dbReference type="PANTHER" id="PTHR41282:SF1">
    <property type="entry name" value="CONSERVED TRANSMEMBRANE PROTEIN-RELATED"/>
    <property type="match status" value="1"/>
</dbReference>
<feature type="transmembrane region" description="Helical" evidence="1">
    <location>
        <begin position="164"/>
        <end position="187"/>
    </location>
</feature>
<name>A0A9X2HKW2_9MICC</name>
<comment type="caution">
    <text evidence="2">The sequence shown here is derived from an EMBL/GenBank/DDBJ whole genome shotgun (WGS) entry which is preliminary data.</text>
</comment>
<dbReference type="PANTHER" id="PTHR41282">
    <property type="entry name" value="CONSERVED TRANSMEMBRANE PROTEIN-RELATED"/>
    <property type="match status" value="1"/>
</dbReference>
<keyword evidence="1" id="KW-0812">Transmembrane</keyword>
<protein>
    <submittedName>
        <fullName evidence="2">Bax inhibitor-1/YccA family protein</fullName>
    </submittedName>
</protein>
<dbReference type="EMBL" id="JANAFB010000037">
    <property type="protein sequence ID" value="MCP3426798.1"/>
    <property type="molecule type" value="Genomic_DNA"/>
</dbReference>
<dbReference type="PIRSF" id="PIRSF009160">
    <property type="entry name" value="UCP009160"/>
    <property type="match status" value="1"/>
</dbReference>
<feature type="transmembrane region" description="Helical" evidence="1">
    <location>
        <begin position="81"/>
        <end position="99"/>
    </location>
</feature>
<keyword evidence="1" id="KW-1133">Transmembrane helix</keyword>
<evidence type="ECO:0000313" key="3">
    <source>
        <dbReference type="Proteomes" id="UP001139502"/>
    </source>
</evidence>